<dbReference type="Proteomes" id="UP001341840">
    <property type="component" value="Unassembled WGS sequence"/>
</dbReference>
<proteinExistence type="predicted"/>
<reference evidence="1 2" key="1">
    <citation type="journal article" date="2023" name="Plants (Basel)">
        <title>Bridging the Gap: Combining Genomics and Transcriptomics Approaches to Understand Stylosanthes scabra, an Orphan Legume from the Brazilian Caatinga.</title>
        <authorList>
            <person name="Ferreira-Neto J.R.C."/>
            <person name="da Silva M.D."/>
            <person name="Binneck E."/>
            <person name="de Melo N.F."/>
            <person name="da Silva R.H."/>
            <person name="de Melo A.L.T.M."/>
            <person name="Pandolfi V."/>
            <person name="Bustamante F.O."/>
            <person name="Brasileiro-Vidal A.C."/>
            <person name="Benko-Iseppon A.M."/>
        </authorList>
    </citation>
    <scope>NUCLEOTIDE SEQUENCE [LARGE SCALE GENOMIC DNA]</scope>
    <source>
        <tissue evidence="1">Leaves</tissue>
    </source>
</reference>
<sequence length="164" mass="18803">MFLITDGPPITVDGIQFILPFFPPLRVRPAAYSPSPLLYSLLRLQLRFPEFVSLRDLSGRFPVPDSLVLWNHSFFWGYLDFAVVVASFIVEWDLCHLGSLIRLLSLLKARFPRTVPRQAREYLTIVQRTFECEGLENENKIERKCLPRNEAAGRVRGLIAEKGG</sequence>
<evidence type="ECO:0000313" key="1">
    <source>
        <dbReference type="EMBL" id="MED6137508.1"/>
    </source>
</evidence>
<protein>
    <submittedName>
        <fullName evidence="1">Uncharacterized protein</fullName>
    </submittedName>
</protein>
<dbReference type="EMBL" id="JASCZI010061071">
    <property type="protein sequence ID" value="MED6137508.1"/>
    <property type="molecule type" value="Genomic_DNA"/>
</dbReference>
<evidence type="ECO:0000313" key="2">
    <source>
        <dbReference type="Proteomes" id="UP001341840"/>
    </source>
</evidence>
<keyword evidence="2" id="KW-1185">Reference proteome</keyword>
<comment type="caution">
    <text evidence="1">The sequence shown here is derived from an EMBL/GenBank/DDBJ whole genome shotgun (WGS) entry which is preliminary data.</text>
</comment>
<organism evidence="1 2">
    <name type="scientific">Stylosanthes scabra</name>
    <dbReference type="NCBI Taxonomy" id="79078"/>
    <lineage>
        <taxon>Eukaryota</taxon>
        <taxon>Viridiplantae</taxon>
        <taxon>Streptophyta</taxon>
        <taxon>Embryophyta</taxon>
        <taxon>Tracheophyta</taxon>
        <taxon>Spermatophyta</taxon>
        <taxon>Magnoliopsida</taxon>
        <taxon>eudicotyledons</taxon>
        <taxon>Gunneridae</taxon>
        <taxon>Pentapetalae</taxon>
        <taxon>rosids</taxon>
        <taxon>fabids</taxon>
        <taxon>Fabales</taxon>
        <taxon>Fabaceae</taxon>
        <taxon>Papilionoideae</taxon>
        <taxon>50 kb inversion clade</taxon>
        <taxon>dalbergioids sensu lato</taxon>
        <taxon>Dalbergieae</taxon>
        <taxon>Pterocarpus clade</taxon>
        <taxon>Stylosanthes</taxon>
    </lineage>
</organism>
<name>A0ABU6SNL1_9FABA</name>
<accession>A0ABU6SNL1</accession>
<gene>
    <name evidence="1" type="ORF">PIB30_065607</name>
</gene>